<name>A0A8S4S3V0_9NEOP</name>
<organism evidence="1 2">
    <name type="scientific">Pararge aegeria aegeria</name>
    <dbReference type="NCBI Taxonomy" id="348720"/>
    <lineage>
        <taxon>Eukaryota</taxon>
        <taxon>Metazoa</taxon>
        <taxon>Ecdysozoa</taxon>
        <taxon>Arthropoda</taxon>
        <taxon>Hexapoda</taxon>
        <taxon>Insecta</taxon>
        <taxon>Pterygota</taxon>
        <taxon>Neoptera</taxon>
        <taxon>Endopterygota</taxon>
        <taxon>Lepidoptera</taxon>
        <taxon>Glossata</taxon>
        <taxon>Ditrysia</taxon>
        <taxon>Papilionoidea</taxon>
        <taxon>Nymphalidae</taxon>
        <taxon>Satyrinae</taxon>
        <taxon>Satyrini</taxon>
        <taxon>Parargina</taxon>
        <taxon>Pararge</taxon>
    </lineage>
</organism>
<sequence>MRFGVVLFYPHDANCLCTKFVEDHQSFLQRAPSCHIKLGFYYLFKNINCALPFGKPLKVSKWNTVRRM</sequence>
<reference evidence="1" key="1">
    <citation type="submission" date="2022-03" db="EMBL/GenBank/DDBJ databases">
        <authorList>
            <person name="Lindestad O."/>
        </authorList>
    </citation>
    <scope>NUCLEOTIDE SEQUENCE</scope>
</reference>
<comment type="caution">
    <text evidence="1">The sequence shown here is derived from an EMBL/GenBank/DDBJ whole genome shotgun (WGS) entry which is preliminary data.</text>
</comment>
<dbReference type="AlphaFoldDB" id="A0A8S4S3V0"/>
<evidence type="ECO:0000313" key="2">
    <source>
        <dbReference type="Proteomes" id="UP000838756"/>
    </source>
</evidence>
<keyword evidence="2" id="KW-1185">Reference proteome</keyword>
<dbReference type="EMBL" id="CAKXAJ010025940">
    <property type="protein sequence ID" value="CAH2246731.1"/>
    <property type="molecule type" value="Genomic_DNA"/>
</dbReference>
<protein>
    <submittedName>
        <fullName evidence="1">Jg8799 protein</fullName>
    </submittedName>
</protein>
<gene>
    <name evidence="1" type="primary">jg8799</name>
    <name evidence="1" type="ORF">PAEG_LOCUS21412</name>
</gene>
<evidence type="ECO:0000313" key="1">
    <source>
        <dbReference type="EMBL" id="CAH2246731.1"/>
    </source>
</evidence>
<proteinExistence type="predicted"/>
<accession>A0A8S4S3V0</accession>
<dbReference type="Proteomes" id="UP000838756">
    <property type="component" value="Unassembled WGS sequence"/>
</dbReference>